<proteinExistence type="predicted"/>
<evidence type="ECO:0000313" key="2">
    <source>
        <dbReference type="EMBL" id="HIR41452.1"/>
    </source>
</evidence>
<dbReference type="Proteomes" id="UP000886749">
    <property type="component" value="Unassembled WGS sequence"/>
</dbReference>
<name>A0A9D1AJB1_9FIRM</name>
<organism evidence="2 3">
    <name type="scientific">Candidatus Egerieicola pullicola</name>
    <dbReference type="NCBI Taxonomy" id="2840775"/>
    <lineage>
        <taxon>Bacteria</taxon>
        <taxon>Bacillati</taxon>
        <taxon>Bacillota</taxon>
        <taxon>Clostridia</taxon>
        <taxon>Eubacteriales</taxon>
        <taxon>Oscillospiraceae</taxon>
        <taxon>Oscillospiraceae incertae sedis</taxon>
        <taxon>Candidatus Egerieicola</taxon>
    </lineage>
</organism>
<feature type="domain" description="Stress-response A/B barrel" evidence="1">
    <location>
        <begin position="2"/>
        <end position="95"/>
    </location>
</feature>
<protein>
    <submittedName>
        <fullName evidence="2">Dabb family protein</fullName>
    </submittedName>
</protein>
<dbReference type="InterPro" id="IPR013097">
    <property type="entry name" value="Dabb"/>
</dbReference>
<dbReference type="EMBL" id="DVGY01000148">
    <property type="protein sequence ID" value="HIR41452.1"/>
    <property type="molecule type" value="Genomic_DNA"/>
</dbReference>
<accession>A0A9D1AJB1</accession>
<dbReference type="Gene3D" id="3.30.70.100">
    <property type="match status" value="1"/>
</dbReference>
<reference evidence="2" key="2">
    <citation type="journal article" date="2021" name="PeerJ">
        <title>Extensive microbial diversity within the chicken gut microbiome revealed by metagenomics and culture.</title>
        <authorList>
            <person name="Gilroy R."/>
            <person name="Ravi A."/>
            <person name="Getino M."/>
            <person name="Pursley I."/>
            <person name="Horton D.L."/>
            <person name="Alikhan N.F."/>
            <person name="Baker D."/>
            <person name="Gharbi K."/>
            <person name="Hall N."/>
            <person name="Watson M."/>
            <person name="Adriaenssens E.M."/>
            <person name="Foster-Nyarko E."/>
            <person name="Jarju S."/>
            <person name="Secka A."/>
            <person name="Antonio M."/>
            <person name="Oren A."/>
            <person name="Chaudhuri R.R."/>
            <person name="La Ragione R."/>
            <person name="Hildebrand F."/>
            <person name="Pallen M.J."/>
        </authorList>
    </citation>
    <scope>NUCLEOTIDE SEQUENCE</scope>
    <source>
        <strain evidence="2">CHK184-25365</strain>
    </source>
</reference>
<comment type="caution">
    <text evidence="2">The sequence shown here is derived from an EMBL/GenBank/DDBJ whole genome shotgun (WGS) entry which is preliminary data.</text>
</comment>
<dbReference type="InterPro" id="IPR011008">
    <property type="entry name" value="Dimeric_a/b-barrel"/>
</dbReference>
<sequence length="101" mass="11629">MVQHFLLWRFTDEIRAGDTAPYLEQIADSVATLSQIPQVLSAGIRPLLPGGEWDFLFCVTVQDITQIPVYQNHPLHQAHQKRCQDWLVKRTAFDVQVLDNE</sequence>
<reference evidence="2" key="1">
    <citation type="submission" date="2020-10" db="EMBL/GenBank/DDBJ databases">
        <authorList>
            <person name="Gilroy R."/>
        </authorList>
    </citation>
    <scope>NUCLEOTIDE SEQUENCE</scope>
    <source>
        <strain evidence="2">CHK184-25365</strain>
    </source>
</reference>
<evidence type="ECO:0000313" key="3">
    <source>
        <dbReference type="Proteomes" id="UP000886749"/>
    </source>
</evidence>
<dbReference type="SUPFAM" id="SSF54909">
    <property type="entry name" value="Dimeric alpha+beta barrel"/>
    <property type="match status" value="1"/>
</dbReference>
<dbReference type="Pfam" id="PF07876">
    <property type="entry name" value="Dabb"/>
    <property type="match status" value="1"/>
</dbReference>
<dbReference type="PROSITE" id="PS51502">
    <property type="entry name" value="S_R_A_B_BARREL"/>
    <property type="match status" value="1"/>
</dbReference>
<gene>
    <name evidence="2" type="ORF">IAB36_06470</name>
</gene>
<dbReference type="AlphaFoldDB" id="A0A9D1AJB1"/>
<evidence type="ECO:0000259" key="1">
    <source>
        <dbReference type="PROSITE" id="PS51502"/>
    </source>
</evidence>